<evidence type="ECO:0000313" key="5">
    <source>
        <dbReference type="EMBL" id="CTQ71253.1"/>
    </source>
</evidence>
<dbReference type="Pfam" id="PF00356">
    <property type="entry name" value="LacI"/>
    <property type="match status" value="1"/>
</dbReference>
<dbReference type="Pfam" id="PF00532">
    <property type="entry name" value="Peripla_BP_1"/>
    <property type="match status" value="1"/>
</dbReference>
<dbReference type="SUPFAM" id="SSF53822">
    <property type="entry name" value="Periplasmic binding protein-like I"/>
    <property type="match status" value="1"/>
</dbReference>
<evidence type="ECO:0000313" key="6">
    <source>
        <dbReference type="Proteomes" id="UP000049983"/>
    </source>
</evidence>
<keyword evidence="3" id="KW-0804">Transcription</keyword>
<dbReference type="Gene3D" id="3.40.50.2300">
    <property type="match status" value="2"/>
</dbReference>
<dbReference type="AlphaFoldDB" id="A0A0M6Z7Q1"/>
<dbReference type="STRING" id="311410.LA5095_01591"/>
<proteinExistence type="predicted"/>
<dbReference type="InterPro" id="IPR028082">
    <property type="entry name" value="Peripla_BP_I"/>
</dbReference>
<dbReference type="CDD" id="cd20010">
    <property type="entry name" value="PBP1_AglR-like"/>
    <property type="match status" value="1"/>
</dbReference>
<dbReference type="PANTHER" id="PTHR30146">
    <property type="entry name" value="LACI-RELATED TRANSCRIPTIONAL REPRESSOR"/>
    <property type="match status" value="1"/>
</dbReference>
<gene>
    <name evidence="5" type="primary">rafR_1</name>
    <name evidence="5" type="ORF">LA5096_02845</name>
</gene>
<feature type="domain" description="HTH lacI-type" evidence="4">
    <location>
        <begin position="24"/>
        <end position="78"/>
    </location>
</feature>
<dbReference type="GO" id="GO:0000976">
    <property type="term" value="F:transcription cis-regulatory region binding"/>
    <property type="evidence" value="ECO:0007669"/>
    <property type="project" value="TreeGrafter"/>
</dbReference>
<dbReference type="Gene3D" id="1.10.260.40">
    <property type="entry name" value="lambda repressor-like DNA-binding domains"/>
    <property type="match status" value="1"/>
</dbReference>
<evidence type="ECO:0000256" key="3">
    <source>
        <dbReference type="ARBA" id="ARBA00023163"/>
    </source>
</evidence>
<dbReference type="PANTHER" id="PTHR30146:SF109">
    <property type="entry name" value="HTH-TYPE TRANSCRIPTIONAL REGULATOR GALS"/>
    <property type="match status" value="1"/>
</dbReference>
<evidence type="ECO:0000259" key="4">
    <source>
        <dbReference type="PROSITE" id="PS50932"/>
    </source>
</evidence>
<name>A0A0M6Z7Q1_9HYPH</name>
<dbReference type="InterPro" id="IPR000843">
    <property type="entry name" value="HTH_LacI"/>
</dbReference>
<keyword evidence="6" id="KW-1185">Reference proteome</keyword>
<dbReference type="SMART" id="SM00354">
    <property type="entry name" value="HTH_LACI"/>
    <property type="match status" value="1"/>
</dbReference>
<protein>
    <submittedName>
        <fullName evidence="5">Raffinose operon repressor</fullName>
    </submittedName>
</protein>
<accession>A0A0M6Z7Q1</accession>
<dbReference type="Proteomes" id="UP000049983">
    <property type="component" value="Unassembled WGS sequence"/>
</dbReference>
<sequence>MLHFNNSLFGGRFQSVLGIMSKGVNLRELSNRLNLSQTTVSRALNGYPEVSAETRKRVAEMADELGYAPNSQARRLATGRSMAIGHVIPRSIHEMMNPIFLEFIAGAGETYSKHGYDMIISVVEDDHEEDAYRQIATRKKADGVIVHGPAADEHRHRLLKEINLPFVVHGRIPGAESETTWVDMNNRRAFERATNLLLDLGHQRISLLNGLEHMDFARRRRKGFEDALAARGLAADNAIMRSSDMTEPFGCDNAMEMLKSDNPPTAFLVSSMISAIGVARAIGQCGLETGKDVSIITHDDALSFLPNSGEVPIFTCTRSSVRYAGQRAAELLLDIIASPQREPSSLHLDAELIIGQSTGPVPGR</sequence>
<dbReference type="GO" id="GO:0003700">
    <property type="term" value="F:DNA-binding transcription factor activity"/>
    <property type="evidence" value="ECO:0007669"/>
    <property type="project" value="TreeGrafter"/>
</dbReference>
<evidence type="ECO:0000256" key="1">
    <source>
        <dbReference type="ARBA" id="ARBA00023015"/>
    </source>
</evidence>
<keyword evidence="1" id="KW-0805">Transcription regulation</keyword>
<reference evidence="6" key="1">
    <citation type="submission" date="2015-07" db="EMBL/GenBank/DDBJ databases">
        <authorList>
            <person name="Rodrigo-Torres Lidia"/>
            <person name="Arahal R.David."/>
        </authorList>
    </citation>
    <scope>NUCLEOTIDE SEQUENCE [LARGE SCALE GENOMIC DNA]</scope>
    <source>
        <strain evidence="6">CECT 5096</strain>
    </source>
</reference>
<dbReference type="CDD" id="cd01392">
    <property type="entry name" value="HTH_LacI"/>
    <property type="match status" value="1"/>
</dbReference>
<dbReference type="PROSITE" id="PS50932">
    <property type="entry name" value="HTH_LACI_2"/>
    <property type="match status" value="1"/>
</dbReference>
<keyword evidence="2" id="KW-0238">DNA-binding</keyword>
<dbReference type="EMBL" id="CXWC01000010">
    <property type="protein sequence ID" value="CTQ71253.1"/>
    <property type="molecule type" value="Genomic_DNA"/>
</dbReference>
<dbReference type="SUPFAM" id="SSF47413">
    <property type="entry name" value="lambda repressor-like DNA-binding domains"/>
    <property type="match status" value="1"/>
</dbReference>
<dbReference type="InterPro" id="IPR010982">
    <property type="entry name" value="Lambda_DNA-bd_dom_sf"/>
</dbReference>
<evidence type="ECO:0000256" key="2">
    <source>
        <dbReference type="ARBA" id="ARBA00023125"/>
    </source>
</evidence>
<organism evidence="5 6">
    <name type="scientific">Roseibium album</name>
    <dbReference type="NCBI Taxonomy" id="311410"/>
    <lineage>
        <taxon>Bacteria</taxon>
        <taxon>Pseudomonadati</taxon>
        <taxon>Pseudomonadota</taxon>
        <taxon>Alphaproteobacteria</taxon>
        <taxon>Hyphomicrobiales</taxon>
        <taxon>Stappiaceae</taxon>
        <taxon>Roseibium</taxon>
    </lineage>
</organism>
<dbReference type="InterPro" id="IPR001761">
    <property type="entry name" value="Peripla_BP/Lac1_sug-bd_dom"/>
</dbReference>